<dbReference type="EMBL" id="JBIASD010000002">
    <property type="protein sequence ID" value="MFF3664655.1"/>
    <property type="molecule type" value="Genomic_DNA"/>
</dbReference>
<name>A0ABW6SI51_9ACTN</name>
<dbReference type="SUPFAM" id="SSF56219">
    <property type="entry name" value="DNase I-like"/>
    <property type="match status" value="1"/>
</dbReference>
<accession>A0ABW6SI51</accession>
<organism evidence="2 3">
    <name type="scientific">Microtetraspora malaysiensis</name>
    <dbReference type="NCBI Taxonomy" id="161358"/>
    <lineage>
        <taxon>Bacteria</taxon>
        <taxon>Bacillati</taxon>
        <taxon>Actinomycetota</taxon>
        <taxon>Actinomycetes</taxon>
        <taxon>Streptosporangiales</taxon>
        <taxon>Streptosporangiaceae</taxon>
        <taxon>Microtetraspora</taxon>
    </lineage>
</organism>
<gene>
    <name evidence="2" type="ORF">ACFYXI_03590</name>
</gene>
<feature type="domain" description="Endonuclease/exonuclease/phosphatase" evidence="1">
    <location>
        <begin position="6"/>
        <end position="213"/>
    </location>
</feature>
<dbReference type="GO" id="GO:0004519">
    <property type="term" value="F:endonuclease activity"/>
    <property type="evidence" value="ECO:0007669"/>
    <property type="project" value="UniProtKB-KW"/>
</dbReference>
<evidence type="ECO:0000313" key="2">
    <source>
        <dbReference type="EMBL" id="MFF3664655.1"/>
    </source>
</evidence>
<dbReference type="Proteomes" id="UP001602013">
    <property type="component" value="Unassembled WGS sequence"/>
</dbReference>
<dbReference type="Pfam" id="PF03372">
    <property type="entry name" value="Exo_endo_phos"/>
    <property type="match status" value="1"/>
</dbReference>
<sequence length="237" mass="25285">MRAGRDDRRALVRVVNAMRPDVLCVQEAPRLPGRRRRLARETGLTIAAGGRASGARLAGTAVLTGPAVRVLHAAEHRLRWFPALEPRVVVFAVVEKDGLRLAVCCFHLDLHPGARLRHAAEIVPIVERLARVFEARAVLCGDVNEEPGGPTWDYFDRRFTDCYGESPKGEGGTFSARRPAKRIDGIFAAPGLAVACCGAADADPADLVIASDHRPVVADLYGDTLGGVVTGPAGKSG</sequence>
<evidence type="ECO:0000259" key="1">
    <source>
        <dbReference type="Pfam" id="PF03372"/>
    </source>
</evidence>
<dbReference type="PANTHER" id="PTHR14859">
    <property type="entry name" value="CALCOFLUOR WHITE HYPERSENSITIVE PROTEIN PRECURSOR"/>
    <property type="match status" value="1"/>
</dbReference>
<keyword evidence="3" id="KW-1185">Reference proteome</keyword>
<dbReference type="Gene3D" id="3.60.10.10">
    <property type="entry name" value="Endonuclease/exonuclease/phosphatase"/>
    <property type="match status" value="1"/>
</dbReference>
<proteinExistence type="predicted"/>
<dbReference type="InterPro" id="IPR036691">
    <property type="entry name" value="Endo/exonu/phosph_ase_sf"/>
</dbReference>
<keyword evidence="2" id="KW-0378">Hydrolase</keyword>
<keyword evidence="2" id="KW-0255">Endonuclease</keyword>
<comment type="caution">
    <text evidence="2">The sequence shown here is derived from an EMBL/GenBank/DDBJ whole genome shotgun (WGS) entry which is preliminary data.</text>
</comment>
<dbReference type="InterPro" id="IPR005135">
    <property type="entry name" value="Endo/exonuclease/phosphatase"/>
</dbReference>
<reference evidence="2 3" key="1">
    <citation type="submission" date="2024-10" db="EMBL/GenBank/DDBJ databases">
        <title>The Natural Products Discovery Center: Release of the First 8490 Sequenced Strains for Exploring Actinobacteria Biosynthetic Diversity.</title>
        <authorList>
            <person name="Kalkreuter E."/>
            <person name="Kautsar S.A."/>
            <person name="Yang D."/>
            <person name="Bader C.D."/>
            <person name="Teijaro C.N."/>
            <person name="Fluegel L."/>
            <person name="Davis C.M."/>
            <person name="Simpson J.R."/>
            <person name="Lauterbach L."/>
            <person name="Steele A.D."/>
            <person name="Gui C."/>
            <person name="Meng S."/>
            <person name="Li G."/>
            <person name="Viehrig K."/>
            <person name="Ye F."/>
            <person name="Su P."/>
            <person name="Kiefer A.F."/>
            <person name="Nichols A."/>
            <person name="Cepeda A.J."/>
            <person name="Yan W."/>
            <person name="Fan B."/>
            <person name="Jiang Y."/>
            <person name="Adhikari A."/>
            <person name="Zheng C.-J."/>
            <person name="Schuster L."/>
            <person name="Cowan T.M."/>
            <person name="Smanski M.J."/>
            <person name="Chevrette M.G."/>
            <person name="De Carvalho L.P.S."/>
            <person name="Shen B."/>
        </authorList>
    </citation>
    <scope>NUCLEOTIDE SEQUENCE [LARGE SCALE GENOMIC DNA]</scope>
    <source>
        <strain evidence="2 3">NPDC002173</strain>
    </source>
</reference>
<dbReference type="RefSeq" id="WP_387408734.1">
    <property type="nucleotide sequence ID" value="NZ_JBIASD010000002.1"/>
</dbReference>
<keyword evidence="2" id="KW-0540">Nuclease</keyword>
<dbReference type="PANTHER" id="PTHR14859:SF1">
    <property type="entry name" value="PGAP2-INTERACTING PROTEIN"/>
    <property type="match status" value="1"/>
</dbReference>
<evidence type="ECO:0000313" key="3">
    <source>
        <dbReference type="Proteomes" id="UP001602013"/>
    </source>
</evidence>
<protein>
    <submittedName>
        <fullName evidence="2">Endonuclease/exonuclease/phosphatase family protein</fullName>
    </submittedName>
</protein>
<dbReference type="InterPro" id="IPR051916">
    <property type="entry name" value="GPI-anchor_lipid_remodeler"/>
</dbReference>